<organism evidence="4 5">
    <name type="scientific">Micromonospora rhizosphaerae</name>
    <dbReference type="NCBI Taxonomy" id="568872"/>
    <lineage>
        <taxon>Bacteria</taxon>
        <taxon>Bacillati</taxon>
        <taxon>Actinomycetota</taxon>
        <taxon>Actinomycetes</taxon>
        <taxon>Micromonosporales</taxon>
        <taxon>Micromonosporaceae</taxon>
        <taxon>Micromonospora</taxon>
    </lineage>
</organism>
<dbReference type="Gene3D" id="3.80.30.30">
    <property type="match status" value="1"/>
</dbReference>
<dbReference type="InterPro" id="IPR040086">
    <property type="entry name" value="MJ0683-like"/>
</dbReference>
<dbReference type="EMBL" id="FMHV01000002">
    <property type="protein sequence ID" value="SCL31928.1"/>
    <property type="molecule type" value="Genomic_DNA"/>
</dbReference>
<dbReference type="AlphaFoldDB" id="A0A1C6SQZ0"/>
<dbReference type="PANTHER" id="PTHR43432">
    <property type="entry name" value="SLR0285 PROTEIN"/>
    <property type="match status" value="1"/>
</dbReference>
<evidence type="ECO:0000313" key="5">
    <source>
        <dbReference type="Proteomes" id="UP000199413"/>
    </source>
</evidence>
<dbReference type="Proteomes" id="UP000199413">
    <property type="component" value="Unassembled WGS sequence"/>
</dbReference>
<dbReference type="GO" id="GO:0046872">
    <property type="term" value="F:metal ion binding"/>
    <property type="evidence" value="ECO:0007669"/>
    <property type="project" value="UniProtKB-KW"/>
</dbReference>
<sequence>MVAEFDSQLVKVTIAEVLRRELATERVRPEWAAFGTSTDPYQRAEGRYPLLPPIIDALAGARISFSIRTKESVIRRNLDQLAVATQRANVELLMSIAFLDEALQRLLVEPGAPSTVARLITLCAMRDAGLAHTVPRADPARTGRSRPN</sequence>
<keyword evidence="3" id="KW-0411">Iron-sulfur</keyword>
<keyword evidence="5" id="KW-1185">Reference proteome</keyword>
<evidence type="ECO:0000313" key="4">
    <source>
        <dbReference type="EMBL" id="SCL31928.1"/>
    </source>
</evidence>
<proteinExistence type="predicted"/>
<evidence type="ECO:0000256" key="2">
    <source>
        <dbReference type="ARBA" id="ARBA00023004"/>
    </source>
</evidence>
<protein>
    <submittedName>
        <fullName evidence="4">Uncharacterized protein</fullName>
    </submittedName>
</protein>
<name>A0A1C6SQZ0_9ACTN</name>
<dbReference type="OrthoDB" id="9785699at2"/>
<keyword evidence="2" id="KW-0408">Iron</keyword>
<accession>A0A1C6SQZ0</accession>
<gene>
    <name evidence="4" type="ORF">GA0070624_4361</name>
</gene>
<evidence type="ECO:0000256" key="1">
    <source>
        <dbReference type="ARBA" id="ARBA00022723"/>
    </source>
</evidence>
<keyword evidence="1" id="KW-0479">Metal-binding</keyword>
<dbReference type="RefSeq" id="WP_091343860.1">
    <property type="nucleotide sequence ID" value="NZ_FMHV01000002.1"/>
</dbReference>
<dbReference type="GO" id="GO:0051536">
    <property type="term" value="F:iron-sulfur cluster binding"/>
    <property type="evidence" value="ECO:0007669"/>
    <property type="project" value="UniProtKB-KW"/>
</dbReference>
<reference evidence="5" key="1">
    <citation type="submission" date="2016-06" db="EMBL/GenBank/DDBJ databases">
        <authorList>
            <person name="Varghese N."/>
            <person name="Submissions Spin"/>
        </authorList>
    </citation>
    <scope>NUCLEOTIDE SEQUENCE [LARGE SCALE GENOMIC DNA]</scope>
    <source>
        <strain evidence="5">DSM 45431</strain>
    </source>
</reference>
<dbReference type="PANTHER" id="PTHR43432:SF3">
    <property type="entry name" value="SLR0285 PROTEIN"/>
    <property type="match status" value="1"/>
</dbReference>
<evidence type="ECO:0000256" key="3">
    <source>
        <dbReference type="ARBA" id="ARBA00023014"/>
    </source>
</evidence>